<dbReference type="Pfam" id="PF00415">
    <property type="entry name" value="RCC1"/>
    <property type="match status" value="3"/>
</dbReference>
<dbReference type="PANTHER" id="PTHR22870:SF408">
    <property type="entry name" value="OS09G0560450 PROTEIN"/>
    <property type="match status" value="1"/>
</dbReference>
<dbReference type="InterPro" id="IPR009091">
    <property type="entry name" value="RCC1/BLIP-II"/>
</dbReference>
<dbReference type="EMBL" id="HBHK01020492">
    <property type="protein sequence ID" value="CAD9696882.1"/>
    <property type="molecule type" value="Transcribed_RNA"/>
</dbReference>
<protein>
    <recommendedName>
        <fullName evidence="3">PH domain-containing protein</fullName>
    </recommendedName>
</protein>
<feature type="repeat" description="RCC1" evidence="2">
    <location>
        <begin position="1191"/>
        <end position="1253"/>
    </location>
</feature>
<dbReference type="InterPro" id="IPR051210">
    <property type="entry name" value="Ub_ligase/GEF_domain"/>
</dbReference>
<dbReference type="EMBL" id="HBHK01020491">
    <property type="protein sequence ID" value="CAD9696880.1"/>
    <property type="molecule type" value="Transcribed_RNA"/>
</dbReference>
<dbReference type="InterPro" id="IPR000408">
    <property type="entry name" value="Reg_chr_condens"/>
</dbReference>
<feature type="repeat" description="RCC1" evidence="2">
    <location>
        <begin position="1966"/>
        <end position="2022"/>
    </location>
</feature>
<feature type="repeat" description="RCC1" evidence="2">
    <location>
        <begin position="1360"/>
        <end position="1416"/>
    </location>
</feature>
<dbReference type="PANTHER" id="PTHR22870">
    <property type="entry name" value="REGULATOR OF CHROMOSOME CONDENSATION"/>
    <property type="match status" value="1"/>
</dbReference>
<feature type="domain" description="PH" evidence="3">
    <location>
        <begin position="67"/>
        <end position="188"/>
    </location>
</feature>
<reference evidence="5" key="1">
    <citation type="submission" date="2021-01" db="EMBL/GenBank/DDBJ databases">
        <authorList>
            <person name="Corre E."/>
            <person name="Pelletier E."/>
            <person name="Niang G."/>
            <person name="Scheremetjew M."/>
            <person name="Finn R."/>
            <person name="Kale V."/>
            <person name="Holt S."/>
            <person name="Cochrane G."/>
            <person name="Meng A."/>
            <person name="Brown T."/>
            <person name="Cohen L."/>
        </authorList>
    </citation>
    <scope>NUCLEOTIDE SEQUENCE</scope>
    <source>
        <strain evidence="5">NY070348D</strain>
    </source>
</reference>
<accession>A0A7S2SFJ5</accession>
<dbReference type="PROSITE" id="PS50003">
    <property type="entry name" value="PH_DOMAIN"/>
    <property type="match status" value="1"/>
</dbReference>
<evidence type="ECO:0000256" key="2">
    <source>
        <dbReference type="PROSITE-ProRule" id="PRU00235"/>
    </source>
</evidence>
<dbReference type="InterPro" id="IPR001849">
    <property type="entry name" value="PH_domain"/>
</dbReference>
<dbReference type="PROSITE" id="PS00626">
    <property type="entry name" value="RCC1_2"/>
    <property type="match status" value="2"/>
</dbReference>
<dbReference type="PRINTS" id="PR00633">
    <property type="entry name" value="RCCNDNSATION"/>
</dbReference>
<dbReference type="Gene3D" id="2.130.10.30">
    <property type="entry name" value="Regulator of chromosome condensation 1/beta-lactamase-inhibitor protein II"/>
    <property type="match status" value="3"/>
</dbReference>
<evidence type="ECO:0000313" key="5">
    <source>
        <dbReference type="EMBL" id="CAD9696882.1"/>
    </source>
</evidence>
<keyword evidence="1" id="KW-0677">Repeat</keyword>
<dbReference type="Pfam" id="PF25390">
    <property type="entry name" value="WD40_RLD"/>
    <property type="match status" value="1"/>
</dbReference>
<feature type="repeat" description="RCC1" evidence="2">
    <location>
        <begin position="1911"/>
        <end position="1964"/>
    </location>
</feature>
<evidence type="ECO:0000313" key="4">
    <source>
        <dbReference type="EMBL" id="CAD9696880.1"/>
    </source>
</evidence>
<organism evidence="5">
    <name type="scientific">Mucochytrium quahogii</name>
    <dbReference type="NCBI Taxonomy" id="96639"/>
    <lineage>
        <taxon>Eukaryota</taxon>
        <taxon>Sar</taxon>
        <taxon>Stramenopiles</taxon>
        <taxon>Bigyra</taxon>
        <taxon>Labyrinthulomycetes</taxon>
        <taxon>Thraustochytrida</taxon>
        <taxon>Thraustochytriidae</taxon>
        <taxon>Mucochytrium</taxon>
    </lineage>
</organism>
<feature type="repeat" description="RCC1" evidence="2">
    <location>
        <begin position="1254"/>
        <end position="1306"/>
    </location>
</feature>
<evidence type="ECO:0000256" key="1">
    <source>
        <dbReference type="ARBA" id="ARBA00022737"/>
    </source>
</evidence>
<dbReference type="SUPFAM" id="SSF50985">
    <property type="entry name" value="RCC1/BLIP-II"/>
    <property type="match status" value="2"/>
</dbReference>
<feature type="repeat" description="RCC1" evidence="2">
    <location>
        <begin position="1307"/>
        <end position="1359"/>
    </location>
</feature>
<evidence type="ECO:0000259" key="3">
    <source>
        <dbReference type="PROSITE" id="PS50003"/>
    </source>
</evidence>
<gene>
    <name evidence="4" type="ORF">QSP1433_LOCUS13003</name>
    <name evidence="5" type="ORF">QSP1433_LOCUS13004</name>
</gene>
<dbReference type="InterPro" id="IPR058923">
    <property type="entry name" value="RCC1-like_dom"/>
</dbReference>
<proteinExistence type="predicted"/>
<name>A0A7S2SFJ5_9STRA</name>
<sequence length="2022" mass="224014">MEKKSGSVVGNITKGSDGHVIVREGVLLEKEVYLDPNRADVTKGKSDSVAGDVFDETDEWDQDTVETVSNGGFVEKENRKTQRAKWRKKNVLLFANGNFVIHPHSKKGFHIWPFKAQKEGLAGSSKYFRTRVLSLDNVGFKDVQFDRDSSLFTFRIYPHRNTIDEIVLGFSTEKHAKNWFRDILGVACIVSPASKKSGATDTPANPNPLKATKVLAARARAAWKQAYYEIGVPVPQLPMRYWDYEYSPTALRGDALKAFRLWRDFTSYTLSYAEYLQSYAVETVNMEIDSNQRLSLLNTGMLQPPNSIAQTRMHDAMQLFFDAKNVLLVLQGGETKNGPESFPLSTTVQLNGTGAVFSTVLRPPVLDVELSSLLTLDRLSTVFTRRCLGNYSKMEPSLVVEAENGQTQVRYLPPADQEEQNHLLTAIVNPPVNSELIQVREGALVVVYALHDKGVPENEAGTSLVGKTVRGTIVILPVKDELFIHAQNKQQLLRPEYAVCRLSMFRDYFYRLGNAPKPGPVPDNVKEAEIKIGADINAYCVYAAVSRLTFVSELITHPQQVITLLHAHGVELSLQSLYFFRDAIPRRIAYILHKDLVMEACFGNIAASMVYMSAFSYADSFNDHPITWKEVIKRQKADVIHAFLRKFGCVLKVSSLLRDCEQVVALFDGHSKSHPARSTAIAQFLDTDYRGVDNSYLQHGGTELYVQRLSRGINRCTIRDETNPSFKENPIDSRNPLLLAATILNRSTFSLEHNLSRYNNKVQESPILAMNKYASSCAIVFGNLEAKDNKNAWWLASHTQCSPQILPCFTWLQIMLDRVSAYCNQPRKNRRDEQYTPIVDAVDSAFNMVRNDGIIMAFPCIVARAATSNLAHDVIVALRLLRIQHFADCSLTIYNLLCWLLLGIPVETGVPWTEAQSSLIERSIRVIGQKPPKRTRKISRARIMKTCLLSKRPLQAVMFESDSFVLGKDLQDLFSTYFSTSIHDMAEEFSVGALEEIFPPLPVGSEPPIIEVQRDNDGTESDVSHIGNMLVTHGTTHDDDDEDYPSAANRAGKSNSILIQGVPLGMSLESEQMLTQSLKQSNLDSFRLSKEEKQAMERLDASIVLSSTSFPRFIEVVALSCGNRHSAIVTKAGLCFTFGYGGAGRLGHGDEKNYASPKLVEELVTHNIAVRGVACGRDHTVIFGSHNGRPGKAYAWGWGEAGRLGQGKEVGIETLPLKISTYVIGPGNEIPDDGVVITQAACGYEHTLLLSDQGHVFSFGAGNFGRLGQGNSQDLLSPTQIHSNLEDEKIVAIATGDAHSLALSGDGVVYSWGFGKSGALGHGDLANRMEPKRVAMLQDSRYITKIAAGSYSSAAIDNKGRVWTWGDYQNGQLGIAETRHGENTIPRMVRFKAAALNSSIVDIACGANSTLAIDSSGVVYKWGHPEFVRDGLKIPTIQQHAKIRRDSVATCIAVGAVHSIVYFTNRPEKFERPSIVHRLEPKATVDNKNDLEYEYESPQHRSGVEPKKVYPKLVTGGSTQSQTLFAGSLYDRFDKYVSREQTALTEELNAFKNCGQVPKTSFPDRTLRNIKPVIQHRTPKSLTALNGLAMKSALGTPSGWTLTTTGCETYKWGAAHPRAILGITFSRLNLRVEQACSNSTGRWFAAVVENPSNCSSNNVIFWEPSRSEIYSKTGLAICLTSRGSREKNEFDPTLLWPAHNQMKIRSISIGTRHAMISDQDGDTYEVQACKSRALTDEQVESPETGKRIRIKNRIRRVYQKYKPDKMREAPAFLRTMFRLYEKREEELLGLLVKKYGPEPLEREACGPCGFEKQHPRLVSFPQKGIKVVQVACGKHHSLALSECGKIFSWTSCEESEITPASLGQGMKPTVNFRRPTLVVPKLEHPYPPNGKALFAKISAGENHNLAVTLGGSLFSWGTGHYGELGHGDRAVCFRPRVVRFFLDRSIQIAAVSCGVAHSAVVTEGTQQAYTFGDNSHGQLGTGDPSELESTAEPMLVAVKDCQGDPLPIRLAVAGPTSTIFSV</sequence>
<feature type="repeat" description="RCC1" evidence="2">
    <location>
        <begin position="1133"/>
        <end position="1186"/>
    </location>
</feature>
<dbReference type="PROSITE" id="PS50012">
    <property type="entry name" value="RCC1_3"/>
    <property type="match status" value="7"/>
</dbReference>